<feature type="binding site" evidence="2">
    <location>
        <begin position="160"/>
        <end position="167"/>
    </location>
    <ligand>
        <name>ATP</name>
        <dbReference type="ChEBI" id="CHEBI:30616"/>
    </ligand>
</feature>
<dbReference type="PANTHER" id="PTHR13504">
    <property type="entry name" value="FIDO DOMAIN-CONTAINING PROTEIN DDB_G0283145"/>
    <property type="match status" value="1"/>
</dbReference>
<organism evidence="5 6">
    <name type="scientific">Atopococcus tabaci</name>
    <dbReference type="NCBI Taxonomy" id="269774"/>
    <lineage>
        <taxon>Bacteria</taxon>
        <taxon>Bacillati</taxon>
        <taxon>Bacillota</taxon>
        <taxon>Bacilli</taxon>
        <taxon>Lactobacillales</taxon>
        <taxon>Carnobacteriaceae</taxon>
        <taxon>Atopococcus</taxon>
    </lineage>
</organism>
<evidence type="ECO:0000313" key="5">
    <source>
        <dbReference type="EMBL" id="MDO5457925.1"/>
    </source>
</evidence>
<comment type="caution">
    <text evidence="5">The sequence shown here is derived from an EMBL/GenBank/DDBJ whole genome shotgun (WGS) entry which is preliminary data.</text>
</comment>
<dbReference type="PROSITE" id="PS51459">
    <property type="entry name" value="FIDO"/>
    <property type="match status" value="1"/>
</dbReference>
<feature type="active site" evidence="1">
    <location>
        <position position="156"/>
    </location>
</feature>
<keyword evidence="6" id="KW-1185">Reference proteome</keyword>
<evidence type="ECO:0000313" key="6">
    <source>
        <dbReference type="Proteomes" id="UP001171751"/>
    </source>
</evidence>
<evidence type="ECO:0000256" key="2">
    <source>
        <dbReference type="PIRSR" id="PIRSR640198-2"/>
    </source>
</evidence>
<accession>A0AA43UDF0</accession>
<reference evidence="5" key="1">
    <citation type="submission" date="2023-07" db="EMBL/GenBank/DDBJ databases">
        <title>Between Cages and Wild: Unraveling the Impact of Captivity on Animal Microbiomes and Antimicrobial Resistance.</title>
        <authorList>
            <person name="Schmartz G.P."/>
            <person name="Rehner J."/>
            <person name="Schuff M.J."/>
            <person name="Becker S.L."/>
            <person name="Kravczyk M."/>
            <person name="Gurevich A."/>
            <person name="Francke R."/>
            <person name="Mueller R."/>
            <person name="Keller V."/>
            <person name="Keller A."/>
        </authorList>
    </citation>
    <scope>NUCLEOTIDE SEQUENCE</scope>
    <source>
        <strain evidence="5">S39M_St_73</strain>
    </source>
</reference>
<dbReference type="EMBL" id="JAUNQW010000035">
    <property type="protein sequence ID" value="MDO5457925.1"/>
    <property type="molecule type" value="Genomic_DNA"/>
</dbReference>
<evidence type="ECO:0000256" key="3">
    <source>
        <dbReference type="PIRSR" id="PIRSR640198-3"/>
    </source>
</evidence>
<dbReference type="Proteomes" id="UP001171751">
    <property type="component" value="Unassembled WGS sequence"/>
</dbReference>
<dbReference type="SUPFAM" id="SSF140931">
    <property type="entry name" value="Fic-like"/>
    <property type="match status" value="1"/>
</dbReference>
<protein>
    <submittedName>
        <fullName evidence="5">Fic family protein</fullName>
    </submittedName>
</protein>
<dbReference type="InterPro" id="IPR036597">
    <property type="entry name" value="Fido-like_dom_sf"/>
</dbReference>
<gene>
    <name evidence="5" type="ORF">Q4F26_06205</name>
</gene>
<evidence type="ECO:0000256" key="1">
    <source>
        <dbReference type="PIRSR" id="PIRSR640198-1"/>
    </source>
</evidence>
<feature type="domain" description="Fido" evidence="4">
    <location>
        <begin position="74"/>
        <end position="217"/>
    </location>
</feature>
<proteinExistence type="predicted"/>
<dbReference type="InterPro" id="IPR040198">
    <property type="entry name" value="Fido_containing"/>
</dbReference>
<dbReference type="PANTHER" id="PTHR13504:SF38">
    <property type="entry name" value="FIDO DOMAIN-CONTAINING PROTEIN"/>
    <property type="match status" value="1"/>
</dbReference>
<name>A0AA43UDF0_9LACT</name>
<sequence>MTNFSPDYIDDILVRMAYHNSAIEGNTITLPETVSIILEGTTPGNKSVREFYEIENHKEAFHYIFNLYADSEKLSIPIVKDIHSLLLDRLQHDRGQFKTSQNAIVGAEFKTASPEETLMLMDQWVDNTNYQLEHSASTQDKLNILAESHLVFERIHPFSDGNGRTGRMVLMYQSLLEFGLPIVINNNTRASYIQSLANQDVDSLSGIFHDSMMYEKERIENFNS</sequence>
<evidence type="ECO:0000259" key="4">
    <source>
        <dbReference type="PROSITE" id="PS51459"/>
    </source>
</evidence>
<dbReference type="GO" id="GO:0005524">
    <property type="term" value="F:ATP binding"/>
    <property type="evidence" value="ECO:0007669"/>
    <property type="project" value="UniProtKB-KW"/>
</dbReference>
<dbReference type="Gene3D" id="1.10.3290.10">
    <property type="entry name" value="Fido-like domain"/>
    <property type="match status" value="1"/>
</dbReference>
<feature type="site" description="Important for autoinhibition of adenylyltransferase activity" evidence="3">
    <location>
        <position position="24"/>
    </location>
</feature>
<dbReference type="InterPro" id="IPR003812">
    <property type="entry name" value="Fido"/>
</dbReference>
<dbReference type="Pfam" id="PF02661">
    <property type="entry name" value="Fic"/>
    <property type="match status" value="1"/>
</dbReference>
<keyword evidence="2" id="KW-0547">Nucleotide-binding</keyword>
<dbReference type="AlphaFoldDB" id="A0AA43UDF0"/>
<keyword evidence="2" id="KW-0067">ATP-binding</keyword>